<evidence type="ECO:0000313" key="2">
    <source>
        <dbReference type="Proteomes" id="UP000886520"/>
    </source>
</evidence>
<name>A0A9D4VEA9_ADICA</name>
<dbReference type="AlphaFoldDB" id="A0A9D4VEA9"/>
<protein>
    <submittedName>
        <fullName evidence="1">Uncharacterized protein</fullName>
    </submittedName>
</protein>
<proteinExistence type="predicted"/>
<keyword evidence="2" id="KW-1185">Reference proteome</keyword>
<evidence type="ECO:0000313" key="1">
    <source>
        <dbReference type="EMBL" id="KAI5084809.1"/>
    </source>
</evidence>
<organism evidence="1 2">
    <name type="scientific">Adiantum capillus-veneris</name>
    <name type="common">Maidenhair fern</name>
    <dbReference type="NCBI Taxonomy" id="13818"/>
    <lineage>
        <taxon>Eukaryota</taxon>
        <taxon>Viridiplantae</taxon>
        <taxon>Streptophyta</taxon>
        <taxon>Embryophyta</taxon>
        <taxon>Tracheophyta</taxon>
        <taxon>Polypodiopsida</taxon>
        <taxon>Polypodiidae</taxon>
        <taxon>Polypodiales</taxon>
        <taxon>Pteridineae</taxon>
        <taxon>Pteridaceae</taxon>
        <taxon>Vittarioideae</taxon>
        <taxon>Adiantum</taxon>
    </lineage>
</organism>
<dbReference type="EMBL" id="JABFUD020000001">
    <property type="protein sequence ID" value="KAI5084809.1"/>
    <property type="molecule type" value="Genomic_DNA"/>
</dbReference>
<dbReference type="Proteomes" id="UP000886520">
    <property type="component" value="Chromosome 1"/>
</dbReference>
<reference evidence="1" key="1">
    <citation type="submission" date="2021-01" db="EMBL/GenBank/DDBJ databases">
        <title>Adiantum capillus-veneris genome.</title>
        <authorList>
            <person name="Fang Y."/>
            <person name="Liao Q."/>
        </authorList>
    </citation>
    <scope>NUCLEOTIDE SEQUENCE</scope>
    <source>
        <strain evidence="1">H3</strain>
        <tissue evidence="1">Leaf</tissue>
    </source>
</reference>
<comment type="caution">
    <text evidence="1">The sequence shown here is derived from an EMBL/GenBank/DDBJ whole genome shotgun (WGS) entry which is preliminary data.</text>
</comment>
<accession>A0A9D4VEA9</accession>
<sequence>MHVAGVGDSGLHSSPQIFPKFTFVEISCGVSHRRCPWCYYSQRGFLGGVLLMDFNVLQKLNQLFNCCETSLSRSQCGGMARSMCAWQARGLGQGRTTVVQGGSSRNHCASLVPLPVLCVPPVAIEPVSREFFPCFKLAMDDAVRENIGQTSEVMQTLLMNERVDGRLMQKAGDALVQLQRVEGQLGK</sequence>
<gene>
    <name evidence="1" type="ORF">GOP47_0000978</name>
</gene>